<dbReference type="GO" id="GO:0097035">
    <property type="term" value="P:regulation of membrane lipid distribution"/>
    <property type="evidence" value="ECO:0007669"/>
    <property type="project" value="TreeGrafter"/>
</dbReference>
<feature type="transmembrane region" description="Helical" evidence="6">
    <location>
        <begin position="262"/>
        <end position="285"/>
    </location>
</feature>
<dbReference type="PROSITE" id="PS50922">
    <property type="entry name" value="TLC"/>
    <property type="match status" value="1"/>
</dbReference>
<dbReference type="GO" id="GO:0055091">
    <property type="term" value="P:phospholipid homeostasis"/>
    <property type="evidence" value="ECO:0007669"/>
    <property type="project" value="TreeGrafter"/>
</dbReference>
<dbReference type="GO" id="GO:0071709">
    <property type="term" value="P:membrane assembly"/>
    <property type="evidence" value="ECO:0007669"/>
    <property type="project" value="TreeGrafter"/>
</dbReference>
<comment type="subcellular location">
    <subcellularLocation>
        <location evidence="1">Membrane</location>
        <topology evidence="1">Multi-pass membrane protein</topology>
    </subcellularLocation>
</comment>
<evidence type="ECO:0000256" key="3">
    <source>
        <dbReference type="ARBA" id="ARBA00022989"/>
    </source>
</evidence>
<keyword evidence="3 6" id="KW-1133">Transmembrane helix</keyword>
<evidence type="ECO:0000256" key="1">
    <source>
        <dbReference type="ARBA" id="ARBA00004141"/>
    </source>
</evidence>
<evidence type="ECO:0000256" key="6">
    <source>
        <dbReference type="SAM" id="Phobius"/>
    </source>
</evidence>
<dbReference type="InterPro" id="IPR006634">
    <property type="entry name" value="TLC-dom"/>
</dbReference>
<sequence>MIWRRRKGEREVQQLQWRSWRCEADSLCLERERETWGMLFVLRLESRAISVLLGRTRGRCSFHTLGLNSHCVFVSLGPSHLANSDMGIFFNKRWELLSVIAGCFFYQTSNCLIRFFFSTHKDPLFVNTSVSLLHSLFTSASVIFILFRELCNGPSGMFDHSKLVEDAWPWAFEALSFSCGYFAYDQWDMLRYRLYNGWIPSILVHHLVLLICFTLALYRNVTINYLILTLICELHSIFLHVRKVRRMAGVRDAKSILVRLEWFLNWVTFFVARSAPHILITAKLIKDAHKFEKGMELPLALCGMAGMNLLNIGLGIDLLKAFKRERKSQLGNLHHHRE</sequence>
<comment type="caution">
    <text evidence="8">The sequence shown here is derived from an EMBL/GenBank/DDBJ whole genome shotgun (WGS) entry which is preliminary data.</text>
</comment>
<dbReference type="SMART" id="SM00724">
    <property type="entry name" value="TLC"/>
    <property type="match status" value="1"/>
</dbReference>
<reference evidence="8 9" key="1">
    <citation type="submission" date="2018-09" db="EMBL/GenBank/DDBJ databases">
        <title>A high-quality reference genome of wild soybean provides a powerful tool to mine soybean genomes.</title>
        <authorList>
            <person name="Xie M."/>
            <person name="Chung C.Y.L."/>
            <person name="Li M.-W."/>
            <person name="Wong F.-L."/>
            <person name="Chan T.-F."/>
            <person name="Lam H.-M."/>
        </authorList>
    </citation>
    <scope>NUCLEOTIDE SEQUENCE [LARGE SCALE GENOMIC DNA]</scope>
    <source>
        <strain evidence="9">cv. W05</strain>
        <tissue evidence="8">Hypocotyl of etiolated seedlings</tissue>
    </source>
</reference>
<evidence type="ECO:0000313" key="8">
    <source>
        <dbReference type="EMBL" id="RZC06954.1"/>
    </source>
</evidence>
<dbReference type="PANTHER" id="PTHR13439:SF4">
    <property type="entry name" value="TLC DOMAIN-CONTAINING PROTEIN"/>
    <property type="match status" value="1"/>
</dbReference>
<feature type="transmembrane region" description="Helical" evidence="6">
    <location>
        <begin position="167"/>
        <end position="184"/>
    </location>
</feature>
<protein>
    <submittedName>
        <fullName evidence="8">TLC domain-containing protein 2</fullName>
    </submittedName>
</protein>
<name>A0A445K833_GLYSO</name>
<dbReference type="EMBL" id="QZWG01000006">
    <property type="protein sequence ID" value="RZC06954.1"/>
    <property type="molecule type" value="Genomic_DNA"/>
</dbReference>
<feature type="transmembrane region" description="Helical" evidence="6">
    <location>
        <begin position="297"/>
        <end position="319"/>
    </location>
</feature>
<evidence type="ECO:0000256" key="2">
    <source>
        <dbReference type="ARBA" id="ARBA00022692"/>
    </source>
</evidence>
<evidence type="ECO:0000259" key="7">
    <source>
        <dbReference type="PROSITE" id="PS50922"/>
    </source>
</evidence>
<evidence type="ECO:0000313" key="9">
    <source>
        <dbReference type="Proteomes" id="UP000289340"/>
    </source>
</evidence>
<keyword evidence="9" id="KW-1185">Reference proteome</keyword>
<keyword evidence="4 5" id="KW-0472">Membrane</keyword>
<dbReference type="AlphaFoldDB" id="A0A445K833"/>
<dbReference type="PANTHER" id="PTHR13439">
    <property type="entry name" value="CT120 PROTEIN"/>
    <property type="match status" value="1"/>
</dbReference>
<feature type="transmembrane region" description="Helical" evidence="6">
    <location>
        <begin position="124"/>
        <end position="147"/>
    </location>
</feature>
<organism evidence="8 9">
    <name type="scientific">Glycine soja</name>
    <name type="common">Wild soybean</name>
    <dbReference type="NCBI Taxonomy" id="3848"/>
    <lineage>
        <taxon>Eukaryota</taxon>
        <taxon>Viridiplantae</taxon>
        <taxon>Streptophyta</taxon>
        <taxon>Embryophyta</taxon>
        <taxon>Tracheophyta</taxon>
        <taxon>Spermatophyta</taxon>
        <taxon>Magnoliopsida</taxon>
        <taxon>eudicotyledons</taxon>
        <taxon>Gunneridae</taxon>
        <taxon>Pentapetalae</taxon>
        <taxon>rosids</taxon>
        <taxon>fabids</taxon>
        <taxon>Fabales</taxon>
        <taxon>Fabaceae</taxon>
        <taxon>Papilionoideae</taxon>
        <taxon>50 kb inversion clade</taxon>
        <taxon>NPAAA clade</taxon>
        <taxon>indigoferoid/millettioid clade</taxon>
        <taxon>Phaseoleae</taxon>
        <taxon>Glycine</taxon>
        <taxon>Glycine subgen. Soja</taxon>
    </lineage>
</organism>
<proteinExistence type="predicted"/>
<evidence type="ECO:0000256" key="4">
    <source>
        <dbReference type="ARBA" id="ARBA00023136"/>
    </source>
</evidence>
<dbReference type="GO" id="GO:0007009">
    <property type="term" value="P:plasma membrane organization"/>
    <property type="evidence" value="ECO:0007669"/>
    <property type="project" value="TreeGrafter"/>
</dbReference>
<keyword evidence="2 5" id="KW-0812">Transmembrane</keyword>
<dbReference type="InterPro" id="IPR050846">
    <property type="entry name" value="TLCD"/>
</dbReference>
<accession>A0A445K833</accession>
<dbReference type="GO" id="GO:0005886">
    <property type="term" value="C:plasma membrane"/>
    <property type="evidence" value="ECO:0007669"/>
    <property type="project" value="TreeGrafter"/>
</dbReference>
<evidence type="ECO:0000256" key="5">
    <source>
        <dbReference type="PROSITE-ProRule" id="PRU00205"/>
    </source>
</evidence>
<dbReference type="Proteomes" id="UP000289340">
    <property type="component" value="Chromosome 6"/>
</dbReference>
<dbReference type="Pfam" id="PF03798">
    <property type="entry name" value="TRAM_LAG1_CLN8"/>
    <property type="match status" value="1"/>
</dbReference>
<feature type="transmembrane region" description="Helical" evidence="6">
    <location>
        <begin position="223"/>
        <end position="241"/>
    </location>
</feature>
<feature type="domain" description="TLC" evidence="7">
    <location>
        <begin position="120"/>
        <end position="336"/>
    </location>
</feature>
<feature type="transmembrane region" description="Helical" evidence="6">
    <location>
        <begin position="196"/>
        <end position="217"/>
    </location>
</feature>
<gene>
    <name evidence="8" type="ORF">D0Y65_014397</name>
</gene>